<dbReference type="STRING" id="1600.LBAT_0828"/>
<dbReference type="GO" id="GO:0005737">
    <property type="term" value="C:cytoplasm"/>
    <property type="evidence" value="ECO:0007669"/>
    <property type="project" value="UniProtKB-SubCell"/>
</dbReference>
<keyword evidence="2 6" id="KW-0963">Cytoplasm</keyword>
<dbReference type="PIRSF" id="PIRSF000401">
    <property type="entry name" value="RPL11_MTase"/>
    <property type="match status" value="1"/>
</dbReference>
<feature type="binding site" evidence="6">
    <location>
        <position position="163"/>
    </location>
    <ligand>
        <name>S-adenosyl-L-methionine</name>
        <dbReference type="ChEBI" id="CHEBI:59789"/>
    </ligand>
</feature>
<dbReference type="AlphaFoldDB" id="A0A0D6A333"/>
<comment type="similarity">
    <text evidence="1 6">Belongs to the methyltransferase superfamily. PrmA family.</text>
</comment>
<gene>
    <name evidence="6" type="primary">prmA</name>
    <name evidence="7" type="ORF">LBAT_0828</name>
</gene>
<name>A0A0D6A333_9LACO</name>
<dbReference type="SUPFAM" id="SSF53335">
    <property type="entry name" value="S-adenosyl-L-methionine-dependent methyltransferases"/>
    <property type="match status" value="1"/>
</dbReference>
<dbReference type="CDD" id="cd02440">
    <property type="entry name" value="AdoMet_MTases"/>
    <property type="match status" value="1"/>
</dbReference>
<protein>
    <recommendedName>
        <fullName evidence="6">Ribosomal protein L11 methyltransferase</fullName>
        <shortName evidence="6">L11 Mtase</shortName>
        <ecNumber evidence="6">2.1.1.-</ecNumber>
    </recommendedName>
</protein>
<evidence type="ECO:0000256" key="5">
    <source>
        <dbReference type="ARBA" id="ARBA00022691"/>
    </source>
</evidence>
<evidence type="ECO:0000256" key="2">
    <source>
        <dbReference type="ARBA" id="ARBA00022490"/>
    </source>
</evidence>
<feature type="binding site" evidence="6">
    <location>
        <position position="206"/>
    </location>
    <ligand>
        <name>S-adenosyl-L-methionine</name>
        <dbReference type="ChEBI" id="CHEBI:59789"/>
    </ligand>
</feature>
<keyword evidence="8" id="KW-1185">Reference proteome</keyword>
<dbReference type="Pfam" id="PF06325">
    <property type="entry name" value="PrmA"/>
    <property type="match status" value="1"/>
</dbReference>
<dbReference type="Gene3D" id="3.40.50.150">
    <property type="entry name" value="Vaccinia Virus protein VP39"/>
    <property type="match status" value="1"/>
</dbReference>
<sequence length="314" mass="35148">MKLLVIKIATSHEVEDALSVFSQDNLNALGTETRNRDDFKKAGWLHDSTVVEMDDIKDLPKDTQFIAYFDQEADKDELVKKYRAKLKELNGYGLNIGEGNIRTSYIADQDWNTAWQKYYHVIDFSRHLAIVPKWEHYKPVFKDQQLIKLDPGLAFGTGNHKTTQLALMGIERAMIRPSTVVDVGTGSGILAIAAAKLGAKKILATDISDEAVTAAKENIALNDLHNISVHKTDLLADVKGKFNIIVANILAEILLNLIPQLDSHLNKNGQAIFSGIDYLQMPKIKRALNANDFKIDLSMQQGRWVGLVIVRKDK</sequence>
<comment type="function">
    <text evidence="6">Methylates ribosomal protein L11.</text>
</comment>
<evidence type="ECO:0000313" key="7">
    <source>
        <dbReference type="EMBL" id="BAQ57217.1"/>
    </source>
</evidence>
<dbReference type="RefSeq" id="WP_060459426.1">
    <property type="nucleotide sequence ID" value="NZ_AP014808.1"/>
</dbReference>
<feature type="binding site" evidence="6">
    <location>
        <position position="248"/>
    </location>
    <ligand>
        <name>S-adenosyl-L-methionine</name>
        <dbReference type="ChEBI" id="CHEBI:59789"/>
    </ligand>
</feature>
<evidence type="ECO:0000313" key="8">
    <source>
        <dbReference type="Proteomes" id="UP000035709"/>
    </source>
</evidence>
<organism evidence="7 8">
    <name type="scientific">Lactobacillus acetotolerans</name>
    <dbReference type="NCBI Taxonomy" id="1600"/>
    <lineage>
        <taxon>Bacteria</taxon>
        <taxon>Bacillati</taxon>
        <taxon>Bacillota</taxon>
        <taxon>Bacilli</taxon>
        <taxon>Lactobacillales</taxon>
        <taxon>Lactobacillaceae</taxon>
        <taxon>Lactobacillus</taxon>
    </lineage>
</organism>
<dbReference type="GO" id="GO:0005840">
    <property type="term" value="C:ribosome"/>
    <property type="evidence" value="ECO:0007669"/>
    <property type="project" value="UniProtKB-KW"/>
</dbReference>
<dbReference type="InterPro" id="IPR029063">
    <property type="entry name" value="SAM-dependent_MTases_sf"/>
</dbReference>
<dbReference type="EC" id="2.1.1.-" evidence="6"/>
<keyword evidence="7" id="KW-0689">Ribosomal protein</keyword>
<comment type="subcellular location">
    <subcellularLocation>
        <location evidence="6">Cytoplasm</location>
    </subcellularLocation>
</comment>
<dbReference type="PANTHER" id="PTHR43648:SF1">
    <property type="entry name" value="ELECTRON TRANSFER FLAVOPROTEIN BETA SUBUNIT LYSINE METHYLTRANSFERASE"/>
    <property type="match status" value="1"/>
</dbReference>
<dbReference type="GO" id="GO:0032259">
    <property type="term" value="P:methylation"/>
    <property type="evidence" value="ECO:0007669"/>
    <property type="project" value="UniProtKB-KW"/>
</dbReference>
<dbReference type="GO" id="GO:0016279">
    <property type="term" value="F:protein-lysine N-methyltransferase activity"/>
    <property type="evidence" value="ECO:0007669"/>
    <property type="project" value="RHEA"/>
</dbReference>
<evidence type="ECO:0000256" key="4">
    <source>
        <dbReference type="ARBA" id="ARBA00022679"/>
    </source>
</evidence>
<dbReference type="PANTHER" id="PTHR43648">
    <property type="entry name" value="ELECTRON TRANSFER FLAVOPROTEIN BETA SUBUNIT LYSINE METHYLTRANSFERASE"/>
    <property type="match status" value="1"/>
</dbReference>
<dbReference type="PATRIC" id="fig|1600.4.peg.849"/>
<feature type="binding site" evidence="6">
    <location>
        <position position="184"/>
    </location>
    <ligand>
        <name>S-adenosyl-L-methionine</name>
        <dbReference type="ChEBI" id="CHEBI:59789"/>
    </ligand>
</feature>
<dbReference type="InterPro" id="IPR050078">
    <property type="entry name" value="Ribosomal_L11_MeTrfase_PrmA"/>
</dbReference>
<keyword evidence="7" id="KW-0687">Ribonucleoprotein</keyword>
<reference evidence="7 8" key="1">
    <citation type="submission" date="2015-03" db="EMBL/GenBank/DDBJ databases">
        <title>Complete genome sequence of Lactobacillus acetotolerans NBRC 13120.</title>
        <authorList>
            <person name="Toh H."/>
            <person name="Morita H."/>
            <person name="Fujita N."/>
        </authorList>
    </citation>
    <scope>NUCLEOTIDE SEQUENCE [LARGE SCALE GENOMIC DNA]</scope>
    <source>
        <strain evidence="7 8">NBRC 13120</strain>
    </source>
</reference>
<accession>A0A0D6A333</accession>
<evidence type="ECO:0000256" key="1">
    <source>
        <dbReference type="ARBA" id="ARBA00009741"/>
    </source>
</evidence>
<dbReference type="NCBIfam" id="TIGR00406">
    <property type="entry name" value="prmA"/>
    <property type="match status" value="1"/>
</dbReference>
<dbReference type="HAMAP" id="MF_00735">
    <property type="entry name" value="Methyltr_PrmA"/>
    <property type="match status" value="1"/>
</dbReference>
<dbReference type="KEGG" id="lae:LBAT_0828"/>
<dbReference type="OrthoDB" id="9785995at2"/>
<evidence type="ECO:0000256" key="3">
    <source>
        <dbReference type="ARBA" id="ARBA00022603"/>
    </source>
</evidence>
<dbReference type="EMBL" id="AP014808">
    <property type="protein sequence ID" value="BAQ57217.1"/>
    <property type="molecule type" value="Genomic_DNA"/>
</dbReference>
<keyword evidence="5 6" id="KW-0949">S-adenosyl-L-methionine</keyword>
<dbReference type="InterPro" id="IPR004498">
    <property type="entry name" value="Ribosomal_PrmA_MeTrfase"/>
</dbReference>
<keyword evidence="3 6" id="KW-0489">Methyltransferase</keyword>
<keyword evidence="4 6" id="KW-0808">Transferase</keyword>
<proteinExistence type="inferred from homology"/>
<evidence type="ECO:0000256" key="6">
    <source>
        <dbReference type="HAMAP-Rule" id="MF_00735"/>
    </source>
</evidence>
<dbReference type="Proteomes" id="UP000035709">
    <property type="component" value="Chromosome"/>
</dbReference>
<comment type="catalytic activity">
    <reaction evidence="6">
        <text>L-lysyl-[protein] + 3 S-adenosyl-L-methionine = N(6),N(6),N(6)-trimethyl-L-lysyl-[protein] + 3 S-adenosyl-L-homocysteine + 3 H(+)</text>
        <dbReference type="Rhea" id="RHEA:54192"/>
        <dbReference type="Rhea" id="RHEA-COMP:9752"/>
        <dbReference type="Rhea" id="RHEA-COMP:13826"/>
        <dbReference type="ChEBI" id="CHEBI:15378"/>
        <dbReference type="ChEBI" id="CHEBI:29969"/>
        <dbReference type="ChEBI" id="CHEBI:57856"/>
        <dbReference type="ChEBI" id="CHEBI:59789"/>
        <dbReference type="ChEBI" id="CHEBI:61961"/>
    </reaction>
</comment>